<dbReference type="Gene3D" id="3.40.50.1820">
    <property type="entry name" value="alpha/beta hydrolase"/>
    <property type="match status" value="1"/>
</dbReference>
<evidence type="ECO:0000259" key="3">
    <source>
        <dbReference type="Pfam" id="PF00135"/>
    </source>
</evidence>
<feature type="compositionally biased region" description="Basic and acidic residues" evidence="2">
    <location>
        <begin position="806"/>
        <end position="815"/>
    </location>
</feature>
<dbReference type="AlphaFoldDB" id="A0A0M3JUM7"/>
<evidence type="ECO:0000313" key="4">
    <source>
        <dbReference type="EMBL" id="VDK44893.1"/>
    </source>
</evidence>
<organism evidence="6">
    <name type="scientific">Anisakis simplex</name>
    <name type="common">Herring worm</name>
    <dbReference type="NCBI Taxonomy" id="6269"/>
    <lineage>
        <taxon>Eukaryota</taxon>
        <taxon>Metazoa</taxon>
        <taxon>Ecdysozoa</taxon>
        <taxon>Nematoda</taxon>
        <taxon>Chromadorea</taxon>
        <taxon>Rhabditida</taxon>
        <taxon>Spirurina</taxon>
        <taxon>Ascaridomorpha</taxon>
        <taxon>Ascaridoidea</taxon>
        <taxon>Anisakidae</taxon>
        <taxon>Anisakis</taxon>
        <taxon>Anisakis simplex complex</taxon>
    </lineage>
</organism>
<dbReference type="Proteomes" id="UP000267096">
    <property type="component" value="Unassembled WGS sequence"/>
</dbReference>
<dbReference type="PROSITE" id="PS00941">
    <property type="entry name" value="CARBOXYLESTERASE_B_2"/>
    <property type="match status" value="1"/>
</dbReference>
<keyword evidence="1" id="KW-0175">Coiled coil</keyword>
<accession>A0A0M3JUM7</accession>
<dbReference type="InterPro" id="IPR002018">
    <property type="entry name" value="CarbesteraseB"/>
</dbReference>
<reference evidence="6" key="1">
    <citation type="submission" date="2017-02" db="UniProtKB">
        <authorList>
            <consortium name="WormBaseParasite"/>
        </authorList>
    </citation>
    <scope>IDENTIFICATION</scope>
</reference>
<evidence type="ECO:0000313" key="5">
    <source>
        <dbReference type="Proteomes" id="UP000267096"/>
    </source>
</evidence>
<dbReference type="InterPro" id="IPR019819">
    <property type="entry name" value="Carboxylesterase_B_CS"/>
</dbReference>
<dbReference type="OrthoDB" id="3200163at2759"/>
<dbReference type="Pfam" id="PF00135">
    <property type="entry name" value="COesterase"/>
    <property type="match status" value="1"/>
</dbReference>
<keyword evidence="5" id="KW-1185">Reference proteome</keyword>
<dbReference type="WBParaSite" id="ASIM_0001189401-mRNA-1">
    <property type="protein sequence ID" value="ASIM_0001189401-mRNA-1"/>
    <property type="gene ID" value="ASIM_0001189401"/>
</dbReference>
<dbReference type="PANTHER" id="PTHR44590">
    <property type="entry name" value="CARBOXYLIC ESTER HYDROLASE-RELATED"/>
    <property type="match status" value="1"/>
</dbReference>
<feature type="coiled-coil region" evidence="1">
    <location>
        <begin position="608"/>
        <end position="638"/>
    </location>
</feature>
<feature type="compositionally biased region" description="Polar residues" evidence="2">
    <location>
        <begin position="789"/>
        <end position="799"/>
    </location>
</feature>
<reference evidence="4 5" key="2">
    <citation type="submission" date="2018-11" db="EMBL/GenBank/DDBJ databases">
        <authorList>
            <consortium name="Pathogen Informatics"/>
        </authorList>
    </citation>
    <scope>NUCLEOTIDE SEQUENCE [LARGE SCALE GENOMIC DNA]</scope>
</reference>
<protein>
    <submittedName>
        <fullName evidence="6">COesterase domain-containing protein</fullName>
    </submittedName>
</protein>
<name>A0A0M3JUM7_ANISI</name>
<evidence type="ECO:0000256" key="2">
    <source>
        <dbReference type="SAM" id="MobiDB-lite"/>
    </source>
</evidence>
<feature type="region of interest" description="Disordered" evidence="2">
    <location>
        <begin position="744"/>
        <end position="815"/>
    </location>
</feature>
<proteinExistence type="predicted"/>
<dbReference type="InterPro" id="IPR029058">
    <property type="entry name" value="AB_hydrolase_fold"/>
</dbReference>
<dbReference type="PANTHER" id="PTHR44590:SF3">
    <property type="entry name" value="CARBOXYLESTERASE TYPE B DOMAIN-CONTAINING PROTEIN"/>
    <property type="match status" value="1"/>
</dbReference>
<dbReference type="EMBL" id="UYRR01031063">
    <property type="protein sequence ID" value="VDK44893.1"/>
    <property type="molecule type" value="Genomic_DNA"/>
</dbReference>
<feature type="domain" description="Carboxylesterase type B" evidence="3">
    <location>
        <begin position="15"/>
        <end position="536"/>
    </location>
</feature>
<dbReference type="SUPFAM" id="SSF53474">
    <property type="entry name" value="alpha/beta-Hydrolases"/>
    <property type="match status" value="1"/>
</dbReference>
<evidence type="ECO:0000313" key="6">
    <source>
        <dbReference type="WBParaSite" id="ASIM_0001189401-mRNA-1"/>
    </source>
</evidence>
<evidence type="ECO:0000256" key="1">
    <source>
        <dbReference type="SAM" id="Coils"/>
    </source>
</evidence>
<dbReference type="ESTHER" id="anisi-a0a0m3jum7">
    <property type="family name" value="Carb_B_Nematoda"/>
</dbReference>
<feature type="compositionally biased region" description="Polar residues" evidence="2">
    <location>
        <begin position="752"/>
        <end position="774"/>
    </location>
</feature>
<gene>
    <name evidence="4" type="ORF">ASIM_LOCUS11360</name>
</gene>
<sequence>MGSAWSRSKSTYDPTPVFKTKYGKIRGKRYHVGANHYVNVFISIPYAKPPTGVLRFKKPCPPESWPNVRECIQNVRRVPEREAFLGRWSTGNPSNEDCLYLNVYAPEWDPFGEQKSGRAVMIWINDEEQALYPLHPSVGCSGRGICKYLCSRDVIVVSVHYRHGILGFVATADQYSTPNLGIWDQVMAINWVKENIAEFGGDPYNITLFGHGAGAVFVDILSISPYTRDSFDKMILMSGTADCKWALHDIRRVKQATIAHACSLGWHYPENASEEDISASLMRFLRHQCATSLTPITTGYDICKSIITSPTPFGAVFDGDLIPESITELRKKTPKKTCLCGVTEYEALIFGTGCASVRSLCEDIISIVNLINCFQMEDCIHLFSNGKRTSGFGRKSLDMTSFDHLLNVIIPQSNDHPSSHLFSVAKSLYINDAYSSNEMKRAYVKRSPLPASTHGSDLAFLFGKSPSQNIKRTAADRMVIENLTTLFTNLAKFGDVNGSFIEGLEALNEYDKWSYVSIGRGITMKCNFHDRRANFWRRLRENRLHLPNVEANSIQTQTDPKLLTAKRYASTIQRRVHCQQTQTDANLQIDLSLSELHEVAMRSRESLNDSENLQLEENEEEVDKLEIMKSQTDELNEEDIERCEEIAITITLTKGERGNSLDLHEAEIIFFAWMNEANIRPYDTESHKGGDGEDSSLGRLEVHEETATDDQSLSVLFYDEMLYEDYVKICEYFADGLNNNSSFTPTAHRCPTSETSSMPVTSQTVRMNTNQITSDKSHTDRLNLETPPSDRTTLRSSLPENFYEGSARDTDRTVW</sequence>